<dbReference type="InterPro" id="IPR002869">
    <property type="entry name" value="Pyrv_flavodox_OxRed_cen"/>
</dbReference>
<dbReference type="Proteomes" id="UP000885931">
    <property type="component" value="Unassembled WGS sequence"/>
</dbReference>
<dbReference type="GO" id="GO:0016625">
    <property type="term" value="F:oxidoreductase activity, acting on the aldehyde or oxo group of donors, iron-sulfur protein as acceptor"/>
    <property type="evidence" value="ECO:0007669"/>
    <property type="project" value="InterPro"/>
</dbReference>
<dbReference type="NCBIfam" id="TIGR02175">
    <property type="entry name" value="PorC_KorC"/>
    <property type="match status" value="1"/>
</dbReference>
<comment type="caution">
    <text evidence="3">The sequence shown here is derived from an EMBL/GenBank/DDBJ whole genome shotgun (WGS) entry which is preliminary data.</text>
</comment>
<sequence length="192" mass="21156">MIEIRMHGRGGQGAVVASKILADAAFREGRHVQAYPQFGVERRGAPVTAFARIGEEGETLFVRSQVYEPDHVVILDPTLMLSVDVLKGLKKGGWIILNTPQDPEELDFPHDYRVATVDAASIAIKYRLGSKTQPIVNTAILGAFARATGLVGLESLKEAIYNFAPVKKEENVKAAEEAYHSVKFRKEVRQNV</sequence>
<dbReference type="InterPro" id="IPR019752">
    <property type="entry name" value="Pyrv/ketoisovalerate_OxRed_cat"/>
</dbReference>
<keyword evidence="1" id="KW-0560">Oxidoreductase</keyword>
<dbReference type="EMBL" id="DRBW01000195">
    <property type="protein sequence ID" value="HDM90590.1"/>
    <property type="molecule type" value="Genomic_DNA"/>
</dbReference>
<gene>
    <name evidence="3" type="ORF">ENG67_05230</name>
</gene>
<dbReference type="InterPro" id="IPR051626">
    <property type="entry name" value="Oxidoreductase_gamma_subunit"/>
</dbReference>
<organism evidence="3">
    <name type="scientific">candidate division WOR-3 bacterium</name>
    <dbReference type="NCBI Taxonomy" id="2052148"/>
    <lineage>
        <taxon>Bacteria</taxon>
        <taxon>Bacteria division WOR-3</taxon>
    </lineage>
</organism>
<dbReference type="Pfam" id="PF01558">
    <property type="entry name" value="POR"/>
    <property type="match status" value="1"/>
</dbReference>
<dbReference type="AlphaFoldDB" id="A0A7C1BCB9"/>
<dbReference type="PANTHER" id="PTHR43366:SF1">
    <property type="entry name" value="PYRUVATE SYNTHASE SUBUNIT PORC"/>
    <property type="match status" value="1"/>
</dbReference>
<evidence type="ECO:0000259" key="2">
    <source>
        <dbReference type="Pfam" id="PF01558"/>
    </source>
</evidence>
<dbReference type="SUPFAM" id="SSF53323">
    <property type="entry name" value="Pyruvate-ferredoxin oxidoreductase, PFOR, domain III"/>
    <property type="match status" value="1"/>
</dbReference>
<reference evidence="3" key="1">
    <citation type="journal article" date="2020" name="mSystems">
        <title>Genome- and Community-Level Interaction Insights into Carbon Utilization and Element Cycling Functions of Hydrothermarchaeota in Hydrothermal Sediment.</title>
        <authorList>
            <person name="Zhou Z."/>
            <person name="Liu Y."/>
            <person name="Xu W."/>
            <person name="Pan J."/>
            <person name="Luo Z.H."/>
            <person name="Li M."/>
        </authorList>
    </citation>
    <scope>NUCLEOTIDE SEQUENCE [LARGE SCALE GENOMIC DNA]</scope>
    <source>
        <strain evidence="3">HyVt-237</strain>
    </source>
</reference>
<proteinExistence type="predicted"/>
<dbReference type="InterPro" id="IPR011894">
    <property type="entry name" value="PorC_KorC"/>
</dbReference>
<dbReference type="Gene3D" id="3.40.920.10">
    <property type="entry name" value="Pyruvate-ferredoxin oxidoreductase, PFOR, domain III"/>
    <property type="match status" value="1"/>
</dbReference>
<name>A0A7C1BCB9_UNCW3</name>
<feature type="domain" description="Pyruvate/ketoisovalerate oxidoreductase catalytic" evidence="2">
    <location>
        <begin position="10"/>
        <end position="179"/>
    </location>
</feature>
<keyword evidence="3" id="KW-0670">Pyruvate</keyword>
<dbReference type="PANTHER" id="PTHR43366">
    <property type="entry name" value="PYRUVATE SYNTHASE SUBUNIT PORC"/>
    <property type="match status" value="1"/>
</dbReference>
<evidence type="ECO:0000313" key="3">
    <source>
        <dbReference type="EMBL" id="HDM90590.1"/>
    </source>
</evidence>
<accession>A0A7C1BCB9</accession>
<protein>
    <submittedName>
        <fullName evidence="3">Pyruvate ferredoxin oxidoreductase</fullName>
    </submittedName>
</protein>
<evidence type="ECO:0000256" key="1">
    <source>
        <dbReference type="ARBA" id="ARBA00023002"/>
    </source>
</evidence>